<accession>A0A3P6A7Z3</accession>
<dbReference type="Proteomes" id="UP000694005">
    <property type="component" value="Chromosome A02"/>
</dbReference>
<name>A0A3P6A7Z3_BRACM</name>
<organism evidence="2">
    <name type="scientific">Brassica campestris</name>
    <name type="common">Field mustard</name>
    <dbReference type="NCBI Taxonomy" id="3711"/>
    <lineage>
        <taxon>Eukaryota</taxon>
        <taxon>Viridiplantae</taxon>
        <taxon>Streptophyta</taxon>
        <taxon>Embryophyta</taxon>
        <taxon>Tracheophyta</taxon>
        <taxon>Spermatophyta</taxon>
        <taxon>Magnoliopsida</taxon>
        <taxon>eudicotyledons</taxon>
        <taxon>Gunneridae</taxon>
        <taxon>Pentapetalae</taxon>
        <taxon>rosids</taxon>
        <taxon>malvids</taxon>
        <taxon>Brassicales</taxon>
        <taxon>Brassicaceae</taxon>
        <taxon>Brassiceae</taxon>
        <taxon>Brassica</taxon>
    </lineage>
</organism>
<proteinExistence type="predicted"/>
<dbReference type="EMBL" id="LR031573">
    <property type="protein sequence ID" value="VDC89846.1"/>
    <property type="molecule type" value="Genomic_DNA"/>
</dbReference>
<gene>
    <name evidence="2" type="ORF">BRAA02T07524Z</name>
    <name evidence="1" type="ORF">BRAPAZ1V2_A02P31320.2</name>
</gene>
<sequence length="104" mass="12033">MTCKSLLSQHASKDELWHSSHTTTNIPFTKKFKIYNKVHKMLRNTQQSFYMTSRMTLGETEKQLISRFIQGGVLHSQLLVALEQFIPTSESEAYQRAVSLDLQL</sequence>
<dbReference type="AlphaFoldDB" id="A0A3P6A7Z3"/>
<protein>
    <submittedName>
        <fullName evidence="1">Uncharacterized protein</fullName>
    </submittedName>
</protein>
<dbReference type="EMBL" id="LS974618">
    <property type="protein sequence ID" value="CAG7894180.1"/>
    <property type="molecule type" value="Genomic_DNA"/>
</dbReference>
<evidence type="ECO:0000313" key="2">
    <source>
        <dbReference type="EMBL" id="VDC89846.1"/>
    </source>
</evidence>
<dbReference type="Gramene" id="A02p31320.2_BraZ1">
    <property type="protein sequence ID" value="A02p31320.2_BraZ1.CDS"/>
    <property type="gene ID" value="A02g31320.2_BraZ1"/>
</dbReference>
<evidence type="ECO:0000313" key="1">
    <source>
        <dbReference type="EMBL" id="CAG7894180.1"/>
    </source>
</evidence>
<reference evidence="2" key="1">
    <citation type="submission" date="2018-11" db="EMBL/GenBank/DDBJ databases">
        <authorList>
            <consortium name="Genoscope - CEA"/>
            <person name="William W."/>
        </authorList>
    </citation>
    <scope>NUCLEOTIDE SEQUENCE</scope>
</reference>